<dbReference type="AlphaFoldDB" id="A0A183BZ18"/>
<sequence length="114" mass="12326">MPHQQDPPMPDRFVPSQAGTDSTNFFGGNSQNNEGTLESMIRKPSSSGGFYGTPFLPNQLQSTGWPGASNYFSPTPNTSNFTSGNPGSSAIPLEHIFWIGAGKIRKTMGEIFIR</sequence>
<reference evidence="3" key="3">
    <citation type="submission" date="2016-06" db="UniProtKB">
        <authorList>
            <consortium name="WormBaseParasite"/>
        </authorList>
    </citation>
    <scope>IDENTIFICATION</scope>
</reference>
<feature type="region of interest" description="Disordered" evidence="1">
    <location>
        <begin position="1"/>
        <end position="56"/>
    </location>
</feature>
<feature type="compositionally biased region" description="Polar residues" evidence="1">
    <location>
        <begin position="17"/>
        <end position="36"/>
    </location>
</feature>
<name>A0A183BZ18_GLOPA</name>
<dbReference type="WBParaSite" id="GPLIN_000585900">
    <property type="protein sequence ID" value="GPLIN_000585900"/>
    <property type="gene ID" value="GPLIN_000585900"/>
</dbReference>
<feature type="compositionally biased region" description="Pro residues" evidence="1">
    <location>
        <begin position="1"/>
        <end position="10"/>
    </location>
</feature>
<protein>
    <submittedName>
        <fullName evidence="3">Ovule protein</fullName>
    </submittedName>
</protein>
<proteinExistence type="predicted"/>
<evidence type="ECO:0000313" key="2">
    <source>
        <dbReference type="Proteomes" id="UP000050741"/>
    </source>
</evidence>
<evidence type="ECO:0000256" key="1">
    <source>
        <dbReference type="SAM" id="MobiDB-lite"/>
    </source>
</evidence>
<reference evidence="2" key="1">
    <citation type="submission" date="2013-12" db="EMBL/GenBank/DDBJ databases">
        <authorList>
            <person name="Aslett M."/>
        </authorList>
    </citation>
    <scope>NUCLEOTIDE SEQUENCE [LARGE SCALE GENOMIC DNA]</scope>
    <source>
        <strain evidence="2">Lindley</strain>
    </source>
</reference>
<dbReference type="Proteomes" id="UP000050741">
    <property type="component" value="Unassembled WGS sequence"/>
</dbReference>
<keyword evidence="2" id="KW-1185">Reference proteome</keyword>
<organism evidence="2 3">
    <name type="scientific">Globodera pallida</name>
    <name type="common">Potato cyst nematode worm</name>
    <name type="synonym">Heterodera pallida</name>
    <dbReference type="NCBI Taxonomy" id="36090"/>
    <lineage>
        <taxon>Eukaryota</taxon>
        <taxon>Metazoa</taxon>
        <taxon>Ecdysozoa</taxon>
        <taxon>Nematoda</taxon>
        <taxon>Chromadorea</taxon>
        <taxon>Rhabditida</taxon>
        <taxon>Tylenchina</taxon>
        <taxon>Tylenchomorpha</taxon>
        <taxon>Tylenchoidea</taxon>
        <taxon>Heteroderidae</taxon>
        <taxon>Heteroderinae</taxon>
        <taxon>Globodera</taxon>
    </lineage>
</organism>
<reference evidence="2" key="2">
    <citation type="submission" date="2014-05" db="EMBL/GenBank/DDBJ databases">
        <title>The genome and life-stage specific transcriptomes of Globodera pallida elucidate key aspects of plant parasitism by a cyst nematode.</title>
        <authorList>
            <person name="Cotton J.A."/>
            <person name="Lilley C.J."/>
            <person name="Jones L.M."/>
            <person name="Kikuchi T."/>
            <person name="Reid A.J."/>
            <person name="Thorpe P."/>
            <person name="Tsai I.J."/>
            <person name="Beasley H."/>
            <person name="Blok V."/>
            <person name="Cock P.J.A."/>
            <person name="Van den Akker S.E."/>
            <person name="Holroyd N."/>
            <person name="Hunt M."/>
            <person name="Mantelin S."/>
            <person name="Naghra H."/>
            <person name="Pain A."/>
            <person name="Palomares-Rius J.E."/>
            <person name="Zarowiecki M."/>
            <person name="Berriman M."/>
            <person name="Jones J.T."/>
            <person name="Urwin P.E."/>
        </authorList>
    </citation>
    <scope>NUCLEOTIDE SEQUENCE [LARGE SCALE GENOMIC DNA]</scope>
    <source>
        <strain evidence="2">Lindley</strain>
    </source>
</reference>
<evidence type="ECO:0000313" key="3">
    <source>
        <dbReference type="WBParaSite" id="GPLIN_000585900"/>
    </source>
</evidence>
<accession>A0A183BZ18</accession>